<dbReference type="InterPro" id="IPR005794">
    <property type="entry name" value="Fmt"/>
</dbReference>
<accession>A0A8S1EEE7</accession>
<dbReference type="EMBL" id="CADEPI010000882">
    <property type="protein sequence ID" value="CAB3388724.1"/>
    <property type="molecule type" value="Genomic_DNA"/>
</dbReference>
<evidence type="ECO:0000256" key="2">
    <source>
        <dbReference type="ARBA" id="ARBA00012261"/>
    </source>
</evidence>
<organism evidence="8 9">
    <name type="scientific">Cloeon dipterum</name>
    <dbReference type="NCBI Taxonomy" id="197152"/>
    <lineage>
        <taxon>Eukaryota</taxon>
        <taxon>Metazoa</taxon>
        <taxon>Ecdysozoa</taxon>
        <taxon>Arthropoda</taxon>
        <taxon>Hexapoda</taxon>
        <taxon>Insecta</taxon>
        <taxon>Pterygota</taxon>
        <taxon>Palaeoptera</taxon>
        <taxon>Ephemeroptera</taxon>
        <taxon>Pisciforma</taxon>
        <taxon>Baetidae</taxon>
        <taxon>Cloeon</taxon>
    </lineage>
</organism>
<dbReference type="InterPro" id="IPR036477">
    <property type="entry name" value="Formyl_transf_N_sf"/>
</dbReference>
<dbReference type="InterPro" id="IPR005793">
    <property type="entry name" value="Formyl_trans_C"/>
</dbReference>
<feature type="domain" description="Formyl transferase C-terminal" evidence="7">
    <location>
        <begin position="190"/>
        <end position="288"/>
    </location>
</feature>
<evidence type="ECO:0000313" key="8">
    <source>
        <dbReference type="EMBL" id="CAB3388724.1"/>
    </source>
</evidence>
<evidence type="ECO:0000313" key="9">
    <source>
        <dbReference type="Proteomes" id="UP000494165"/>
    </source>
</evidence>
<sequence length="305" mass="33739">MGTIDSRHQLVPETYITHRKTGEHIKSLSVVCAYMKCPVAQYSLKNKINIIPWKPQKDQLQGADVGFVVSFGHLIPQSIISSFPLGMVNVHASLLPRWRGAAPIIHTVLNAETETGVTLMKIRPHRFDCGEIIGSSKLKIAPQEDAGTLTRRLASLGSAELQSCLKSLTERLGQAKPQTETGASYAPKVDASMSCCKWAEMTASQLHRRHLALHHVFPLHADWQGQTVKFLECSPMEKTSSLSPGFVDFSKKHRHLEVTCNKQSVLTVNQLKLSGKKVMSAMDFVNGFLKKVPVDLWKFGNGECG</sequence>
<dbReference type="Pfam" id="PF00551">
    <property type="entry name" value="Formyl_trans_N"/>
    <property type="match status" value="1"/>
</dbReference>
<name>A0A8S1EEE7_9INSE</name>
<dbReference type="CDD" id="cd08646">
    <property type="entry name" value="FMT_core_Met-tRNA-FMT_N"/>
    <property type="match status" value="1"/>
</dbReference>
<dbReference type="PANTHER" id="PTHR11138">
    <property type="entry name" value="METHIONYL-TRNA FORMYLTRANSFERASE"/>
    <property type="match status" value="1"/>
</dbReference>
<protein>
    <recommendedName>
        <fullName evidence="3">Methionyl-tRNA formyltransferase, mitochondrial</fullName>
        <ecNumber evidence="2">2.1.2.9</ecNumber>
    </recommendedName>
</protein>
<comment type="caution">
    <text evidence="8">The sequence shown here is derived from an EMBL/GenBank/DDBJ whole genome shotgun (WGS) entry which is preliminary data.</text>
</comment>
<dbReference type="InterPro" id="IPR044135">
    <property type="entry name" value="Met-tRNA-FMT_C"/>
</dbReference>
<dbReference type="CDD" id="cd08704">
    <property type="entry name" value="Met_tRNA_FMT_C"/>
    <property type="match status" value="1"/>
</dbReference>
<evidence type="ECO:0000256" key="4">
    <source>
        <dbReference type="ARBA" id="ARBA00022679"/>
    </source>
</evidence>
<dbReference type="InterPro" id="IPR011034">
    <property type="entry name" value="Formyl_transferase-like_C_sf"/>
</dbReference>
<dbReference type="Pfam" id="PF02911">
    <property type="entry name" value="Formyl_trans_C"/>
    <property type="match status" value="1"/>
</dbReference>
<feature type="domain" description="Formyl transferase N-terminal" evidence="6">
    <location>
        <begin position="60"/>
        <end position="159"/>
    </location>
</feature>
<dbReference type="InterPro" id="IPR002376">
    <property type="entry name" value="Formyl_transf_N"/>
</dbReference>
<dbReference type="GO" id="GO:0005739">
    <property type="term" value="C:mitochondrion"/>
    <property type="evidence" value="ECO:0007669"/>
    <property type="project" value="TreeGrafter"/>
</dbReference>
<keyword evidence="4" id="KW-0808">Transferase</keyword>
<dbReference type="Gene3D" id="3.40.50.12230">
    <property type="match status" value="1"/>
</dbReference>
<dbReference type="GO" id="GO:0004479">
    <property type="term" value="F:methionyl-tRNA formyltransferase activity"/>
    <property type="evidence" value="ECO:0007669"/>
    <property type="project" value="UniProtKB-EC"/>
</dbReference>
<keyword evidence="9" id="KW-1185">Reference proteome</keyword>
<evidence type="ECO:0000259" key="6">
    <source>
        <dbReference type="Pfam" id="PF00551"/>
    </source>
</evidence>
<dbReference type="InterPro" id="IPR041711">
    <property type="entry name" value="Met-tRNA-FMT_N"/>
</dbReference>
<dbReference type="Proteomes" id="UP000494165">
    <property type="component" value="Unassembled WGS sequence"/>
</dbReference>
<proteinExistence type="inferred from homology"/>
<dbReference type="EC" id="2.1.2.9" evidence="2"/>
<evidence type="ECO:0000256" key="1">
    <source>
        <dbReference type="ARBA" id="ARBA00010699"/>
    </source>
</evidence>
<keyword evidence="5" id="KW-0648">Protein biosynthesis</keyword>
<dbReference type="OrthoDB" id="10268103at2759"/>
<evidence type="ECO:0000256" key="3">
    <source>
        <dbReference type="ARBA" id="ARBA00014185"/>
    </source>
</evidence>
<evidence type="ECO:0000256" key="5">
    <source>
        <dbReference type="ARBA" id="ARBA00022917"/>
    </source>
</evidence>
<dbReference type="NCBIfam" id="TIGR00460">
    <property type="entry name" value="fmt"/>
    <property type="match status" value="1"/>
</dbReference>
<dbReference type="PANTHER" id="PTHR11138:SF5">
    <property type="entry name" value="METHIONYL-TRNA FORMYLTRANSFERASE, MITOCHONDRIAL"/>
    <property type="match status" value="1"/>
</dbReference>
<reference evidence="8 9" key="1">
    <citation type="submission" date="2020-04" db="EMBL/GenBank/DDBJ databases">
        <authorList>
            <person name="Alioto T."/>
            <person name="Alioto T."/>
            <person name="Gomez Garrido J."/>
        </authorList>
    </citation>
    <scope>NUCLEOTIDE SEQUENCE [LARGE SCALE GENOMIC DNA]</scope>
</reference>
<comment type="similarity">
    <text evidence="1">Belongs to the Fmt family.</text>
</comment>
<dbReference type="SUPFAM" id="SSF50486">
    <property type="entry name" value="FMT C-terminal domain-like"/>
    <property type="match status" value="1"/>
</dbReference>
<gene>
    <name evidence="8" type="ORF">CLODIP_2_CD03044</name>
</gene>
<dbReference type="AlphaFoldDB" id="A0A8S1EEE7"/>
<dbReference type="SUPFAM" id="SSF53328">
    <property type="entry name" value="Formyltransferase"/>
    <property type="match status" value="1"/>
</dbReference>
<evidence type="ECO:0000259" key="7">
    <source>
        <dbReference type="Pfam" id="PF02911"/>
    </source>
</evidence>